<dbReference type="GeneID" id="301817473"/>
<evidence type="ECO:0000259" key="1">
    <source>
        <dbReference type="Pfam" id="PF02558"/>
    </source>
</evidence>
<dbReference type="KEGG" id="aol:S58_36490"/>
<dbReference type="RefSeq" id="WP_015666752.1">
    <property type="nucleotide sequence ID" value="NC_020453.1"/>
</dbReference>
<sequence>MARNILILGASYGSLLATKLLMAGHNVTLVCRKKTAELINREGTEVRIKLRDEPTHRSIFSRDLPGKLDAATPDAVDLSRYDLVGLAMQEPQYTNHTIRVLMVKIAEAKLPCLSIMNMPPLPYLKRIPALADSNLEEAYTNAMVWERFTPGLVTLCSPDPQAFRPPEEAANVLHVGLPTNFKAAAFEDAKHNELLRELERDIDAVTLDGHDVPVKLKVFDSLFVPLAKWSMLLTGNYRCITRTEPQAIRDAVHGDLARSKSIYEHVDAIARKLGADPSDQVPFEKYAKAAESLLKPSSAARAVAAGAPFIERVDLLVKLIAQQIGMPNPEIDQTVQTVDFKLNEKIVLGGSTAQ</sequence>
<protein>
    <recommendedName>
        <fullName evidence="1">Ketopantoate reductase N-terminal domain-containing protein</fullName>
    </recommendedName>
</protein>
<name>M4Z8F6_9BRAD</name>
<dbReference type="STRING" id="1245469.S58_36490"/>
<gene>
    <name evidence="2" type="ORF">S58_36490</name>
</gene>
<feature type="domain" description="Ketopantoate reductase N-terminal" evidence="1">
    <location>
        <begin position="5"/>
        <end position="53"/>
    </location>
</feature>
<dbReference type="OrthoDB" id="7829175at2"/>
<dbReference type="Pfam" id="PF02558">
    <property type="entry name" value="ApbA"/>
    <property type="match status" value="1"/>
</dbReference>
<proteinExistence type="predicted"/>
<dbReference type="EMBL" id="AP012603">
    <property type="protein sequence ID" value="BAM89642.1"/>
    <property type="molecule type" value="Genomic_DNA"/>
</dbReference>
<reference evidence="2 3" key="1">
    <citation type="journal article" date="2013" name="Appl. Environ. Microbiol.">
        <title>Genome analysis suggests that the soil oligotrophic bacterium Agromonas oligotrophica (Bradyrhizobium oligotrophicum) is a nitrogen-fixing symbiont of Aeschynomene indica.</title>
        <authorList>
            <person name="Okubo T."/>
            <person name="Fukushima S."/>
            <person name="Itakura M."/>
            <person name="Oshima K."/>
            <person name="Longtonglang A."/>
            <person name="Teaumroong N."/>
            <person name="Mitsui H."/>
            <person name="Hattori M."/>
            <person name="Hattori R."/>
            <person name="Hattori T."/>
            <person name="Minamisawa K."/>
        </authorList>
    </citation>
    <scope>NUCLEOTIDE SEQUENCE [LARGE SCALE GENOMIC DNA]</scope>
    <source>
        <strain evidence="2 3">S58</strain>
    </source>
</reference>
<dbReference type="PATRIC" id="fig|1245469.3.peg.3722"/>
<organism evidence="2 3">
    <name type="scientific">Bradyrhizobium oligotrophicum S58</name>
    <dbReference type="NCBI Taxonomy" id="1245469"/>
    <lineage>
        <taxon>Bacteria</taxon>
        <taxon>Pseudomonadati</taxon>
        <taxon>Pseudomonadota</taxon>
        <taxon>Alphaproteobacteria</taxon>
        <taxon>Hyphomicrobiales</taxon>
        <taxon>Nitrobacteraceae</taxon>
        <taxon>Bradyrhizobium</taxon>
    </lineage>
</organism>
<dbReference type="eggNOG" id="COG1893">
    <property type="taxonomic scope" value="Bacteria"/>
</dbReference>
<keyword evidence="3" id="KW-1185">Reference proteome</keyword>
<dbReference type="InterPro" id="IPR013332">
    <property type="entry name" value="KPR_N"/>
</dbReference>
<evidence type="ECO:0000313" key="2">
    <source>
        <dbReference type="EMBL" id="BAM89642.1"/>
    </source>
</evidence>
<accession>M4Z8F6</accession>
<dbReference type="HOGENOM" id="CLU_762145_0_0_5"/>
<dbReference type="Gene3D" id="3.40.50.720">
    <property type="entry name" value="NAD(P)-binding Rossmann-like Domain"/>
    <property type="match status" value="1"/>
</dbReference>
<dbReference type="Proteomes" id="UP000011841">
    <property type="component" value="Chromosome"/>
</dbReference>
<dbReference type="AlphaFoldDB" id="M4Z8F6"/>
<evidence type="ECO:0000313" key="3">
    <source>
        <dbReference type="Proteomes" id="UP000011841"/>
    </source>
</evidence>